<name>A0A0A0QXE7_STEMA</name>
<dbReference type="EMBL" id="KM649682">
    <property type="protein sequence ID" value="AIU94563.1"/>
    <property type="molecule type" value="Genomic_DNA"/>
</dbReference>
<evidence type="ECO:0000313" key="1">
    <source>
        <dbReference type="EMBL" id="AIU94563.1"/>
    </source>
</evidence>
<sequence>MATFVIGLPNTLQKPFLAEAGRRQEEAGLCLVVKSNYRYIFNPPSEQAIGDLERFADVHDWTSLTVVALPYVGWPEGMNDVLELLAANGAQVIRPQLGQGDWPPRLVGQRAEDDFTNDVRLALFQELGWQVTASPAERFRRSAEKLADYIIVGAALDRCDEVHTSRHPFLKRSAEMLDKFCRKKGRLGMTLEDYCRDKRIGVAHSGGISTCIRLMKGVKQLERFDSNLHLKEGDGTSETAAARIYFQHLDRNEQFRLFLLYAGPHPSADIDQKVDWLHD</sequence>
<accession>A0A0A0QXE7</accession>
<dbReference type="AlphaFoldDB" id="A0A0A0QXE7"/>
<protein>
    <submittedName>
        <fullName evidence="1">Uncharacterized protein</fullName>
    </submittedName>
</protein>
<proteinExistence type="predicted"/>
<organism evidence="1">
    <name type="scientific">Stenotrophomonas maltophilia</name>
    <name type="common">Pseudomonas maltophilia</name>
    <name type="synonym">Xanthomonas maltophilia</name>
    <dbReference type="NCBI Taxonomy" id="40324"/>
    <lineage>
        <taxon>Bacteria</taxon>
        <taxon>Pseudomonadati</taxon>
        <taxon>Pseudomonadota</taxon>
        <taxon>Gammaproteobacteria</taxon>
        <taxon>Lysobacterales</taxon>
        <taxon>Lysobacteraceae</taxon>
        <taxon>Stenotrophomonas</taxon>
        <taxon>Stenotrophomonas maltophilia group</taxon>
    </lineage>
</organism>
<reference evidence="1" key="1">
    <citation type="journal article" date="2015" name="J. Antimicrob. Chemother.">
        <title>Characterization of a genomic island in Stenotrophomonas maltophilia that carries a novel floR gene variant.</title>
        <authorList>
            <person name="He T."/>
            <person name="Shen J."/>
            <person name="Schwarz S."/>
            <person name="Wu C."/>
            <person name="Wang Y."/>
        </authorList>
    </citation>
    <scope>NUCLEOTIDE SEQUENCE</scope>
    <source>
        <strain evidence="1">GZP-Sm1</strain>
    </source>
</reference>